<gene>
    <name evidence="1" type="ORF">GCM10007940_35430</name>
</gene>
<protein>
    <submittedName>
        <fullName evidence="1">Uncharacterized protein</fullName>
    </submittedName>
</protein>
<evidence type="ECO:0000313" key="2">
    <source>
        <dbReference type="Proteomes" id="UP001156666"/>
    </source>
</evidence>
<organism evidence="1 2">
    <name type="scientific">Portibacter lacus</name>
    <dbReference type="NCBI Taxonomy" id="1099794"/>
    <lineage>
        <taxon>Bacteria</taxon>
        <taxon>Pseudomonadati</taxon>
        <taxon>Bacteroidota</taxon>
        <taxon>Saprospiria</taxon>
        <taxon>Saprospirales</taxon>
        <taxon>Haliscomenobacteraceae</taxon>
        <taxon>Portibacter</taxon>
    </lineage>
</organism>
<sequence>MSRLLTAVSFLIFLHCHYSSFGQFYNIDEGYLTYKLNNARIGNSMISSAPFLRHSMDARSGGLGNAGIASSPDANAMYFNASKLASVDSTLG</sequence>
<name>A0AA37WFS8_9BACT</name>
<keyword evidence="2" id="KW-1185">Reference proteome</keyword>
<proteinExistence type="predicted"/>
<accession>A0AA37WFS8</accession>
<evidence type="ECO:0000313" key="1">
    <source>
        <dbReference type="EMBL" id="GLR18927.1"/>
    </source>
</evidence>
<dbReference type="EMBL" id="BSOH01000023">
    <property type="protein sequence ID" value="GLR18927.1"/>
    <property type="molecule type" value="Genomic_DNA"/>
</dbReference>
<comment type="caution">
    <text evidence="1">The sequence shown here is derived from an EMBL/GenBank/DDBJ whole genome shotgun (WGS) entry which is preliminary data.</text>
</comment>
<reference evidence="1" key="2">
    <citation type="submission" date="2023-01" db="EMBL/GenBank/DDBJ databases">
        <title>Draft genome sequence of Portibacter lacus strain NBRC 108769.</title>
        <authorList>
            <person name="Sun Q."/>
            <person name="Mori K."/>
        </authorList>
    </citation>
    <scope>NUCLEOTIDE SEQUENCE</scope>
    <source>
        <strain evidence="1">NBRC 108769</strain>
    </source>
</reference>
<dbReference type="RefSeq" id="WP_235292872.1">
    <property type="nucleotide sequence ID" value="NZ_BSOH01000023.1"/>
</dbReference>
<dbReference type="AlphaFoldDB" id="A0AA37WFS8"/>
<dbReference type="Proteomes" id="UP001156666">
    <property type="component" value="Unassembled WGS sequence"/>
</dbReference>
<reference evidence="1" key="1">
    <citation type="journal article" date="2014" name="Int. J. Syst. Evol. Microbiol.">
        <title>Complete genome sequence of Corynebacterium casei LMG S-19264T (=DSM 44701T), isolated from a smear-ripened cheese.</title>
        <authorList>
            <consortium name="US DOE Joint Genome Institute (JGI-PGF)"/>
            <person name="Walter F."/>
            <person name="Albersmeier A."/>
            <person name="Kalinowski J."/>
            <person name="Ruckert C."/>
        </authorList>
    </citation>
    <scope>NUCLEOTIDE SEQUENCE</scope>
    <source>
        <strain evidence="1">NBRC 108769</strain>
    </source>
</reference>